<sequence length="97" mass="11168">MTNLIKASKAIAVVSFIWGTSLFLLQLYTNNPYKLPYFGLIFIILAAIINTILVIILLYKIIKYKNRQIEILKTIGFMLLNIPIATLYFIIIIPTIY</sequence>
<dbReference type="RefSeq" id="WP_344788930.1">
    <property type="nucleotide sequence ID" value="NZ_BAABCA010000006.1"/>
</dbReference>
<evidence type="ECO:0000256" key="1">
    <source>
        <dbReference type="SAM" id="Phobius"/>
    </source>
</evidence>
<organism evidence="2 3">
    <name type="scientific">Postechiella marina</name>
    <dbReference type="NCBI Taxonomy" id="943941"/>
    <lineage>
        <taxon>Bacteria</taxon>
        <taxon>Pseudomonadati</taxon>
        <taxon>Bacteroidota</taxon>
        <taxon>Flavobacteriia</taxon>
        <taxon>Flavobacteriales</taxon>
        <taxon>Flavobacteriaceae</taxon>
        <taxon>Postechiella</taxon>
    </lineage>
</organism>
<reference evidence="3" key="1">
    <citation type="journal article" date="2019" name="Int. J. Syst. Evol. Microbiol.">
        <title>The Global Catalogue of Microorganisms (GCM) 10K type strain sequencing project: providing services to taxonomists for standard genome sequencing and annotation.</title>
        <authorList>
            <consortium name="The Broad Institute Genomics Platform"/>
            <consortium name="The Broad Institute Genome Sequencing Center for Infectious Disease"/>
            <person name="Wu L."/>
            <person name="Ma J."/>
        </authorList>
    </citation>
    <scope>NUCLEOTIDE SEQUENCE [LARGE SCALE GENOMIC DNA]</scope>
    <source>
        <strain evidence="3">JCM 17630</strain>
    </source>
</reference>
<dbReference type="EMBL" id="BAABCA010000006">
    <property type="protein sequence ID" value="GAA4238252.1"/>
    <property type="molecule type" value="Genomic_DNA"/>
</dbReference>
<feature type="transmembrane region" description="Helical" evidence="1">
    <location>
        <begin position="35"/>
        <end position="59"/>
    </location>
</feature>
<proteinExistence type="predicted"/>
<protein>
    <submittedName>
        <fullName evidence="2">Uncharacterized protein</fullName>
    </submittedName>
</protein>
<keyword evidence="1" id="KW-0472">Membrane</keyword>
<feature type="transmembrane region" description="Helical" evidence="1">
    <location>
        <begin position="12"/>
        <end position="29"/>
    </location>
</feature>
<keyword evidence="1" id="KW-1133">Transmembrane helix</keyword>
<dbReference type="Proteomes" id="UP001501496">
    <property type="component" value="Unassembled WGS sequence"/>
</dbReference>
<evidence type="ECO:0000313" key="2">
    <source>
        <dbReference type="EMBL" id="GAA4238252.1"/>
    </source>
</evidence>
<name>A0ABP8CE97_9FLAO</name>
<accession>A0ABP8CE97</accession>
<comment type="caution">
    <text evidence="2">The sequence shown here is derived from an EMBL/GenBank/DDBJ whole genome shotgun (WGS) entry which is preliminary data.</text>
</comment>
<gene>
    <name evidence="2" type="ORF">GCM10022291_28020</name>
</gene>
<evidence type="ECO:0000313" key="3">
    <source>
        <dbReference type="Proteomes" id="UP001501496"/>
    </source>
</evidence>
<keyword evidence="1" id="KW-0812">Transmembrane</keyword>
<feature type="transmembrane region" description="Helical" evidence="1">
    <location>
        <begin position="71"/>
        <end position="96"/>
    </location>
</feature>
<keyword evidence="3" id="KW-1185">Reference proteome</keyword>